<reference evidence="3 4" key="1">
    <citation type="submission" date="2018-11" db="EMBL/GenBank/DDBJ databases">
        <authorList>
            <person name="Kleinhagauer T."/>
            <person name="Glaeser S.P."/>
            <person name="Spergser J."/>
            <person name="Ruckert C."/>
            <person name="Kaempfer P."/>
            <person name="Busse H.-J."/>
        </authorList>
    </citation>
    <scope>NUCLEOTIDE SEQUENCE [LARGE SCALE GENOMIC DNA]</scope>
    <source>
        <strain evidence="3 4">200CH</strain>
    </source>
</reference>
<evidence type="ECO:0000256" key="1">
    <source>
        <dbReference type="SAM" id="MobiDB-lite"/>
    </source>
</evidence>
<name>A0A3G6JB14_9CORY</name>
<evidence type="ECO:0000259" key="2">
    <source>
        <dbReference type="Pfam" id="PF14016"/>
    </source>
</evidence>
<evidence type="ECO:0000313" key="4">
    <source>
        <dbReference type="Proteomes" id="UP000269019"/>
    </source>
</evidence>
<feature type="compositionally biased region" description="Polar residues" evidence="1">
    <location>
        <begin position="51"/>
        <end position="89"/>
    </location>
</feature>
<dbReference type="AlphaFoldDB" id="A0A3G6JB14"/>
<dbReference type="EMBL" id="CP033896">
    <property type="protein sequence ID" value="AZA13194.1"/>
    <property type="molecule type" value="Genomic_DNA"/>
</dbReference>
<feature type="domain" description="DUF4232" evidence="2">
    <location>
        <begin position="105"/>
        <end position="237"/>
    </location>
</feature>
<organism evidence="3 4">
    <name type="scientific">Corynebacterium choanae</name>
    <dbReference type="NCBI Taxonomy" id="1862358"/>
    <lineage>
        <taxon>Bacteria</taxon>
        <taxon>Bacillati</taxon>
        <taxon>Actinomycetota</taxon>
        <taxon>Actinomycetes</taxon>
        <taxon>Mycobacteriales</taxon>
        <taxon>Corynebacteriaceae</taxon>
        <taxon>Corynebacterium</taxon>
    </lineage>
</organism>
<evidence type="ECO:0000313" key="3">
    <source>
        <dbReference type="EMBL" id="AZA13194.1"/>
    </source>
</evidence>
<dbReference type="OrthoDB" id="3268346at2"/>
<dbReference type="Pfam" id="PF14016">
    <property type="entry name" value="DUF4232"/>
    <property type="match status" value="1"/>
</dbReference>
<proteinExistence type="predicted"/>
<gene>
    <name evidence="3" type="ORF">CCHOA_03925</name>
</gene>
<protein>
    <recommendedName>
        <fullName evidence="2">DUF4232 domain-containing protein</fullName>
    </recommendedName>
</protein>
<dbReference type="PROSITE" id="PS51257">
    <property type="entry name" value="PROKAR_LIPOPROTEIN"/>
    <property type="match status" value="1"/>
</dbReference>
<keyword evidence="4" id="KW-1185">Reference proteome</keyword>
<dbReference type="InterPro" id="IPR025326">
    <property type="entry name" value="DUF4232"/>
</dbReference>
<accession>A0A3G6JB14</accession>
<sequence length="240" mass="24885" precursor="true">MRILSNSSRKLRTTATIVATTVLLLAGCSSDPSPARLAASPPPTATLNTAVAETSPPTTVPQTANNQPDTTTAQPDSYPTPPATQQSNQEKSRAVRGNPNTPGACSAGNIRPTISSTSHTAGGLIVTIVMRNTGPSCAMYGYPGVSFVDHLGTQIGQAAAREQGSPRQQVPLPTGAEATFSLRISNALITDPAVCQPNDQVQFLKVYPPGAFDAFTIPYIAAGCDNPAVNLMQTTAVTPR</sequence>
<feature type="compositionally biased region" description="Low complexity" evidence="1">
    <location>
        <begin position="32"/>
        <end position="50"/>
    </location>
</feature>
<dbReference type="KEGG" id="ccho:CCHOA_03925"/>
<dbReference type="RefSeq" id="WP_123926980.1">
    <property type="nucleotide sequence ID" value="NZ_CP033896.1"/>
</dbReference>
<dbReference type="Proteomes" id="UP000269019">
    <property type="component" value="Chromosome"/>
</dbReference>
<feature type="region of interest" description="Disordered" evidence="1">
    <location>
        <begin position="32"/>
        <end position="113"/>
    </location>
</feature>